<dbReference type="OrthoDB" id="3698953at2"/>
<organism evidence="1 2">
    <name type="scientific">Aurantiacibacter atlanticus</name>
    <dbReference type="NCBI Taxonomy" id="1648404"/>
    <lineage>
        <taxon>Bacteria</taxon>
        <taxon>Pseudomonadati</taxon>
        <taxon>Pseudomonadota</taxon>
        <taxon>Alphaproteobacteria</taxon>
        <taxon>Sphingomonadales</taxon>
        <taxon>Erythrobacteraceae</taxon>
        <taxon>Aurantiacibacter</taxon>
    </lineage>
</organism>
<reference evidence="1 2" key="1">
    <citation type="submission" date="2016-04" db="EMBL/GenBank/DDBJ databases">
        <title>The complete genome sequence of Erythrobacter atlanticus s21-N3.</title>
        <authorList>
            <person name="Wang W."/>
            <person name="Wang L."/>
            <person name="Zhuang L."/>
            <person name="Shao Z."/>
        </authorList>
    </citation>
    <scope>NUCLEOTIDE SEQUENCE [LARGE SCALE GENOMIC DNA]</scope>
    <source>
        <strain evidence="2">s21-N3</strain>
        <plasmid evidence="2">Plasmid</plasmid>
    </source>
</reference>
<dbReference type="EMBL" id="CP015441">
    <property type="protein sequence ID" value="ANC50770.1"/>
    <property type="molecule type" value="Genomic_DNA"/>
</dbReference>
<gene>
    <name evidence="1" type="ORF">CP97_15079</name>
</gene>
<dbReference type="Proteomes" id="UP000059113">
    <property type="component" value="Plasmid"/>
</dbReference>
<accession>A0A161IUS9</accession>
<evidence type="ECO:0000313" key="2">
    <source>
        <dbReference type="Proteomes" id="UP000059113"/>
    </source>
</evidence>
<evidence type="ECO:0000313" key="1">
    <source>
        <dbReference type="EMBL" id="ANC50770.1"/>
    </source>
</evidence>
<dbReference type="KEGG" id="ery:CP97_15079"/>
<sequence>MSRHQLHLRDGVPATSAWIGWDRPLRTFFAQVFATDPKDEDEEVPILWEGTVEAELPRPIDAIRLLEPYCDIPAETAASLEIDRMKTLAKTDGPNQVEARAFLARLEARDKRDLA</sequence>
<dbReference type="AlphaFoldDB" id="A0A161IUS9"/>
<keyword evidence="1" id="KW-0614">Plasmid</keyword>
<name>A0A161IUS9_9SPHN</name>
<keyword evidence="2" id="KW-1185">Reference proteome</keyword>
<proteinExistence type="predicted"/>
<protein>
    <submittedName>
        <fullName evidence="1">Uncharacterized protein</fullName>
    </submittedName>
</protein>
<dbReference type="RefSeq" id="WP_063612698.1">
    <property type="nucleotide sequence ID" value="NZ_CP015441.1"/>
</dbReference>
<geneLocation type="plasmid" evidence="2"/>